<feature type="region of interest" description="Disordered" evidence="1">
    <location>
        <begin position="56"/>
        <end position="76"/>
    </location>
</feature>
<accession>A0A0R3CN54</accession>
<evidence type="ECO:0000313" key="2">
    <source>
        <dbReference type="EMBL" id="KRP99161.1"/>
    </source>
</evidence>
<organism evidence="2 3">
    <name type="scientific">Bradyrhizobium yuanmingense</name>
    <dbReference type="NCBI Taxonomy" id="108015"/>
    <lineage>
        <taxon>Bacteria</taxon>
        <taxon>Pseudomonadati</taxon>
        <taxon>Pseudomonadota</taxon>
        <taxon>Alphaproteobacteria</taxon>
        <taxon>Hyphomicrobiales</taxon>
        <taxon>Nitrobacteraceae</taxon>
        <taxon>Bradyrhizobium</taxon>
    </lineage>
</organism>
<sequence length="76" mass="7982">MGAAPAESGLPRAFIDRCKGLILHHNSGALRFNADLLPRCISSPVLGCRKHDEARQIAAPGSTARPREPPSLAAGL</sequence>
<dbReference type="EMBL" id="LJYF01000013">
    <property type="protein sequence ID" value="KRP99161.1"/>
    <property type="molecule type" value="Genomic_DNA"/>
</dbReference>
<evidence type="ECO:0000256" key="1">
    <source>
        <dbReference type="SAM" id="MobiDB-lite"/>
    </source>
</evidence>
<gene>
    <name evidence="2" type="ORF">AOQ72_15325</name>
</gene>
<dbReference type="AlphaFoldDB" id="A0A0R3CN54"/>
<name>A0A0R3CN54_9BRAD</name>
<comment type="caution">
    <text evidence="2">The sequence shown here is derived from an EMBL/GenBank/DDBJ whole genome shotgun (WGS) entry which is preliminary data.</text>
</comment>
<protein>
    <submittedName>
        <fullName evidence="2">Uncharacterized protein</fullName>
    </submittedName>
</protein>
<evidence type="ECO:0000313" key="3">
    <source>
        <dbReference type="Proteomes" id="UP000051380"/>
    </source>
</evidence>
<reference evidence="2 3" key="1">
    <citation type="submission" date="2015-09" db="EMBL/GenBank/DDBJ databases">
        <title>Draft Genome Sequence of the Strain BR 3267 (Bradyrhizobium yuanmingense) recommended as inoculant for cowpea in Brazil.</title>
        <authorList>
            <person name="Simoes-Araujo J.L."/>
            <person name="Zilli J.E."/>
        </authorList>
    </citation>
    <scope>NUCLEOTIDE SEQUENCE [LARGE SCALE GENOMIC DNA]</scope>
    <source>
        <strain evidence="2 3">BR3267</strain>
    </source>
</reference>
<proteinExistence type="predicted"/>
<dbReference type="Proteomes" id="UP000051380">
    <property type="component" value="Unassembled WGS sequence"/>
</dbReference>